<dbReference type="SMART" id="SM00830">
    <property type="entry name" value="CM_2"/>
    <property type="match status" value="1"/>
</dbReference>
<keyword evidence="1" id="KW-0413">Isomerase</keyword>
<dbReference type="PATRIC" id="fig|86416.3.peg.1511"/>
<reference evidence="3 4" key="1">
    <citation type="submission" date="2012-01" db="EMBL/GenBank/DDBJ databases">
        <title>Complete sequence of chromosome of Clostridium pasteurianum BC1.</title>
        <authorList>
            <consortium name="US DOE Joint Genome Institute"/>
            <person name="Lucas S."/>
            <person name="Han J."/>
            <person name="Lapidus A."/>
            <person name="Cheng J.-F."/>
            <person name="Goodwin L."/>
            <person name="Pitluck S."/>
            <person name="Peters L."/>
            <person name="Mikhailova N."/>
            <person name="Teshima H."/>
            <person name="Detter J.C."/>
            <person name="Han C."/>
            <person name="Tapia R."/>
            <person name="Land M."/>
            <person name="Hauser L."/>
            <person name="Kyrpides N."/>
            <person name="Ivanova N."/>
            <person name="Pagani I."/>
            <person name="Dunn J."/>
            <person name="Taghavi S."/>
            <person name="Francis A."/>
            <person name="van der Lelie D."/>
            <person name="Woyke T."/>
        </authorList>
    </citation>
    <scope>NUCLEOTIDE SEQUENCE [LARGE SCALE GENOMIC DNA]</scope>
    <source>
        <strain evidence="3 4">BC1</strain>
    </source>
</reference>
<dbReference type="RefSeq" id="WP_015614796.1">
    <property type="nucleotide sequence ID" value="NC_021182.1"/>
</dbReference>
<evidence type="ECO:0000256" key="1">
    <source>
        <dbReference type="ARBA" id="ARBA00023235"/>
    </source>
</evidence>
<dbReference type="Pfam" id="PF01817">
    <property type="entry name" value="CM_2"/>
    <property type="match status" value="1"/>
</dbReference>
<dbReference type="EMBL" id="CP003261">
    <property type="protein sequence ID" value="AGK96475.1"/>
    <property type="molecule type" value="Genomic_DNA"/>
</dbReference>
<dbReference type="PROSITE" id="PS51168">
    <property type="entry name" value="CHORISMATE_MUT_2"/>
    <property type="match status" value="1"/>
</dbReference>
<protein>
    <submittedName>
        <fullName evidence="3">Chorismate mutase</fullName>
    </submittedName>
</protein>
<evidence type="ECO:0000313" key="3">
    <source>
        <dbReference type="EMBL" id="AGK96475.1"/>
    </source>
</evidence>
<dbReference type="InterPro" id="IPR036263">
    <property type="entry name" value="Chorismate_II_sf"/>
</dbReference>
<dbReference type="KEGG" id="cpas:Clopa_1535"/>
<dbReference type="AlphaFoldDB" id="R4KA04"/>
<dbReference type="STRING" id="86416.Clopa_1535"/>
<dbReference type="HOGENOM" id="CLU_131518_2_2_9"/>
<dbReference type="GO" id="GO:0046417">
    <property type="term" value="P:chorismate metabolic process"/>
    <property type="evidence" value="ECO:0007669"/>
    <property type="project" value="InterPro"/>
</dbReference>
<keyword evidence="4" id="KW-1185">Reference proteome</keyword>
<dbReference type="Gene3D" id="1.20.59.10">
    <property type="entry name" value="Chorismate mutase"/>
    <property type="match status" value="1"/>
</dbReference>
<feature type="domain" description="Chorismate mutase" evidence="2">
    <location>
        <begin position="1"/>
        <end position="91"/>
    </location>
</feature>
<gene>
    <name evidence="3" type="ORF">Clopa_1535</name>
</gene>
<dbReference type="PANTHER" id="PTHR38041:SF1">
    <property type="entry name" value="CHORISMATE MUTASE"/>
    <property type="match status" value="1"/>
</dbReference>
<name>R4KA04_CLOPA</name>
<dbReference type="SUPFAM" id="SSF48600">
    <property type="entry name" value="Chorismate mutase II"/>
    <property type="match status" value="1"/>
</dbReference>
<sequence length="100" mass="11864">MNNCRDLNEVRENIDRIDNQIVKLISERSYYVKQAAKFKKDTEDVKAPRRVEMVIEKVSRLAEKNNVSPNIVEIVYRNMINSFINLEIEEHSQINKKEVK</sequence>
<evidence type="ECO:0000313" key="4">
    <source>
        <dbReference type="Proteomes" id="UP000013523"/>
    </source>
</evidence>
<dbReference type="Proteomes" id="UP000013523">
    <property type="component" value="Chromosome"/>
</dbReference>
<accession>R4KA04</accession>
<dbReference type="eggNOG" id="COG1605">
    <property type="taxonomic scope" value="Bacteria"/>
</dbReference>
<dbReference type="InterPro" id="IPR002701">
    <property type="entry name" value="CM_II_prokaryot"/>
</dbReference>
<evidence type="ECO:0000259" key="2">
    <source>
        <dbReference type="PROSITE" id="PS51168"/>
    </source>
</evidence>
<dbReference type="InterPro" id="IPR036979">
    <property type="entry name" value="CM_dom_sf"/>
</dbReference>
<dbReference type="PANTHER" id="PTHR38041">
    <property type="entry name" value="CHORISMATE MUTASE"/>
    <property type="match status" value="1"/>
</dbReference>
<proteinExistence type="predicted"/>
<dbReference type="GO" id="GO:0004106">
    <property type="term" value="F:chorismate mutase activity"/>
    <property type="evidence" value="ECO:0007669"/>
    <property type="project" value="InterPro"/>
</dbReference>
<dbReference type="OrthoDB" id="3233357at2"/>
<organism evidence="3 4">
    <name type="scientific">Clostridium pasteurianum BC1</name>
    <dbReference type="NCBI Taxonomy" id="86416"/>
    <lineage>
        <taxon>Bacteria</taxon>
        <taxon>Bacillati</taxon>
        <taxon>Bacillota</taxon>
        <taxon>Clostridia</taxon>
        <taxon>Eubacteriales</taxon>
        <taxon>Clostridiaceae</taxon>
        <taxon>Clostridium</taxon>
    </lineage>
</organism>
<dbReference type="GO" id="GO:0009697">
    <property type="term" value="P:salicylic acid biosynthetic process"/>
    <property type="evidence" value="ECO:0007669"/>
    <property type="project" value="TreeGrafter"/>
</dbReference>
<dbReference type="InterPro" id="IPR051331">
    <property type="entry name" value="Chorismate_mutase-related"/>
</dbReference>